<name>A0A0D2FP30_9EURO</name>
<sequence>MVSTTLALRVMSPSTGAKLGIQTPAPLSVDEQMILSVFEANGIFVKDDMKPAFLHKVRVSKLDTAVQLAEFAGEICELSGIDLHPFGLAGKALKATQQVLAIREAQDISTRYLSAIATAKGLEPQSVKIIAAVKEVSERTIDRNDIINLDAEANAVQEYLRQEISPFMSALARRGHSEIPMTLLRRKRDEVKSKREHQRRIVQVYLGKIGDGFSHMEQETYSISTNHMPRYAAACALEVLLAGYYCMLGLIDTEDFMVAHDLEVLKTMVAEKSLSIRSLLDRYAEARSGLVCKKSEIDWTEECYISDNGARDDAFAPRVNLEEFATDVETEGFFTTGRLKSDGRYKYESVSWSGNNYAAQAGDKLVDKVRESITTSVQPQGDVWETHFAKHVDNIQLVLDVVLGHENGIRLKIEEAKKLLAAKVKALK</sequence>
<organism evidence="1 2">
    <name type="scientific">Phialophora macrospora</name>
    <dbReference type="NCBI Taxonomy" id="1851006"/>
    <lineage>
        <taxon>Eukaryota</taxon>
        <taxon>Fungi</taxon>
        <taxon>Dikarya</taxon>
        <taxon>Ascomycota</taxon>
        <taxon>Pezizomycotina</taxon>
        <taxon>Eurotiomycetes</taxon>
        <taxon>Chaetothyriomycetidae</taxon>
        <taxon>Chaetothyriales</taxon>
        <taxon>Herpotrichiellaceae</taxon>
        <taxon>Phialophora</taxon>
    </lineage>
</organism>
<keyword evidence="2" id="KW-1185">Reference proteome</keyword>
<dbReference type="Proteomes" id="UP000054266">
    <property type="component" value="Unassembled WGS sequence"/>
</dbReference>
<dbReference type="EMBL" id="KN846958">
    <property type="protein sequence ID" value="KIW68345.1"/>
    <property type="molecule type" value="Genomic_DNA"/>
</dbReference>
<dbReference type="HOGENOM" id="CLU_640927_0_0_1"/>
<evidence type="ECO:0000313" key="1">
    <source>
        <dbReference type="EMBL" id="KIW68345.1"/>
    </source>
</evidence>
<dbReference type="AlphaFoldDB" id="A0A0D2FP30"/>
<reference evidence="1 2" key="1">
    <citation type="submission" date="2015-01" db="EMBL/GenBank/DDBJ databases">
        <title>The Genome Sequence of Capronia semiimmersa CBS27337.</title>
        <authorList>
            <consortium name="The Broad Institute Genomics Platform"/>
            <person name="Cuomo C."/>
            <person name="de Hoog S."/>
            <person name="Gorbushina A."/>
            <person name="Stielow B."/>
            <person name="Teixiera M."/>
            <person name="Abouelleil A."/>
            <person name="Chapman S.B."/>
            <person name="Priest M."/>
            <person name="Young S.K."/>
            <person name="Wortman J."/>
            <person name="Nusbaum C."/>
            <person name="Birren B."/>
        </authorList>
    </citation>
    <scope>NUCLEOTIDE SEQUENCE [LARGE SCALE GENOMIC DNA]</scope>
    <source>
        <strain evidence="1 2">CBS 27337</strain>
    </source>
</reference>
<accession>A0A0D2FP30</accession>
<evidence type="ECO:0000313" key="2">
    <source>
        <dbReference type="Proteomes" id="UP000054266"/>
    </source>
</evidence>
<proteinExistence type="predicted"/>
<protein>
    <submittedName>
        <fullName evidence="1">Uncharacterized protein</fullName>
    </submittedName>
</protein>
<gene>
    <name evidence="1" type="ORF">PV04_04298</name>
</gene>